<evidence type="ECO:0000256" key="4">
    <source>
        <dbReference type="SAM" id="MobiDB-lite"/>
    </source>
</evidence>
<evidence type="ECO:0000259" key="7">
    <source>
        <dbReference type="Pfam" id="PF08479"/>
    </source>
</evidence>
<dbReference type="GO" id="GO:0098046">
    <property type="term" value="C:type V protein secretion system complex"/>
    <property type="evidence" value="ECO:0007669"/>
    <property type="project" value="TreeGrafter"/>
</dbReference>
<feature type="signal peptide" evidence="5">
    <location>
        <begin position="1"/>
        <end position="18"/>
    </location>
</feature>
<gene>
    <name evidence="9" type="ORF">AHQ57_15810</name>
    <name evidence="8" type="ORF">DQ066_11545</name>
</gene>
<dbReference type="Pfam" id="PF08479">
    <property type="entry name" value="POTRA_2"/>
    <property type="match status" value="1"/>
</dbReference>
<keyword evidence="5" id="KW-0732">Signal</keyword>
<evidence type="ECO:0000313" key="8">
    <source>
        <dbReference type="EMBL" id="EBX1171978.1"/>
    </source>
</evidence>
<dbReference type="PANTHER" id="PTHR34597:SF1">
    <property type="entry name" value="HEME_HEMOPEXIN TRANSPORTER PROTEIN HUXB"/>
    <property type="match status" value="1"/>
</dbReference>
<dbReference type="AlphaFoldDB" id="A0A3V2Y5L2"/>
<evidence type="ECO:0000313" key="9">
    <source>
        <dbReference type="EMBL" id="ECZ5438595.1"/>
    </source>
</evidence>
<dbReference type="Gene3D" id="2.40.160.50">
    <property type="entry name" value="membrane protein fhac: a member of the omp85/tpsb transporter family"/>
    <property type="match status" value="1"/>
</dbReference>
<dbReference type="EMBL" id="AAHKGI010000004">
    <property type="protein sequence ID" value="EBX1171978.1"/>
    <property type="molecule type" value="Genomic_DNA"/>
</dbReference>
<feature type="domain" description="Haemolysin activator HlyB C-terminal" evidence="6">
    <location>
        <begin position="213"/>
        <end position="528"/>
    </location>
</feature>
<dbReference type="GO" id="GO:0008320">
    <property type="term" value="F:protein transmembrane transporter activity"/>
    <property type="evidence" value="ECO:0007669"/>
    <property type="project" value="TreeGrafter"/>
</dbReference>
<keyword evidence="3" id="KW-0998">Cell outer membrane</keyword>
<feature type="domain" description="Polypeptide-transport-associated ShlB-type" evidence="7">
    <location>
        <begin position="80"/>
        <end position="150"/>
    </location>
</feature>
<reference evidence="8" key="1">
    <citation type="submission" date="2018-06" db="EMBL/GenBank/DDBJ databases">
        <authorList>
            <person name="Ashton P.M."/>
            <person name="Dallman T."/>
            <person name="Nair S."/>
            <person name="De Pinna E."/>
            <person name="Peters T."/>
            <person name="Grant K."/>
        </authorList>
    </citation>
    <scope>NUCLEOTIDE SEQUENCE</scope>
    <source>
        <strain evidence="8">250711</strain>
    </source>
</reference>
<dbReference type="GO" id="GO:0046819">
    <property type="term" value="P:protein secretion by the type V secretion system"/>
    <property type="evidence" value="ECO:0007669"/>
    <property type="project" value="TreeGrafter"/>
</dbReference>
<feature type="chain" id="PRO_5036097976" evidence="5">
    <location>
        <begin position="19"/>
        <end position="586"/>
    </location>
</feature>
<proteinExistence type="predicted"/>
<protein>
    <submittedName>
        <fullName evidence="8">ShlB/FhaC/HecB family hemolysin secretion/activation protein</fullName>
    </submittedName>
</protein>
<dbReference type="InterPro" id="IPR013686">
    <property type="entry name" value="Polypept-transport_assoc_ShlB"/>
</dbReference>
<dbReference type="Gene3D" id="3.10.20.310">
    <property type="entry name" value="membrane protein fhac"/>
    <property type="match status" value="1"/>
</dbReference>
<sequence>MLKKLSPLTLLVSSAVWAAPLPVPSAGSLGNQLRQEAPAPLVPLSSAPLQLPSDEHGNTVSPSASQTRVVLKKVVFSGDIEVPGVASVTEARLQQIVLPWVGKSISFADMQTLAQAVTQFYRQQGILLGHAVLPPQTIKNGVLTVNIIAGRYDTSTIHNATALRDSVVQRIVSTTTPSGEVVRRGTLERVALLLSEIPGVNAQVALKAGEKTGTSALDINLEPGPQFGGYVGMDNQGNASTGRSRAMLGAYANNLLGLGDQLRVDVMDAYEHSDLFNGALDYSALVGGYGTRVGANYSHLNYHYNFQGLGFNGYSDNWTVYATQPWIRTAKARVDVRLDGGQQYLTDKYPSSFFSSAFGAEGRKRVSLGGLSLTGTAATTPGGLSGINVRGTVGQMDYRTEVARIIGSSDETGASGQFSRLNYQLNHDQQIWGPFSFYANLTGQMASHNLDTSQKFLLGGPSAVRAYDVGDGSVDEGNIGTAELRSRWHIPVQRWLGTSPELTVAAFYDQGWGEQYKDNRVREMSGSARLTNNNRVNLSGTGLYATVADAGNYALTMTWAHRTGDVDPVSGHDDSDRFWVSAVKTF</sequence>
<keyword evidence="1" id="KW-0472">Membrane</keyword>
<keyword evidence="1" id="KW-1134">Transmembrane beta strand</keyword>
<dbReference type="RefSeq" id="WP_065314594.1">
    <property type="nucleotide sequence ID" value="NZ_MYAT01000012.1"/>
</dbReference>
<accession>A0A3V2Y5L2</accession>
<dbReference type="PANTHER" id="PTHR34597">
    <property type="entry name" value="SLR1661 PROTEIN"/>
    <property type="match status" value="1"/>
</dbReference>
<organism evidence="8">
    <name type="scientific">Salmonella newport</name>
    <dbReference type="NCBI Taxonomy" id="108619"/>
    <lineage>
        <taxon>Bacteria</taxon>
        <taxon>Pseudomonadati</taxon>
        <taxon>Pseudomonadota</taxon>
        <taxon>Gammaproteobacteria</taxon>
        <taxon>Enterobacterales</taxon>
        <taxon>Enterobacteriaceae</taxon>
        <taxon>Salmonella</taxon>
    </lineage>
</organism>
<evidence type="ECO:0000256" key="5">
    <source>
        <dbReference type="SAM" id="SignalP"/>
    </source>
</evidence>
<reference evidence="9" key="2">
    <citation type="submission" date="2018-07" db="EMBL/GenBank/DDBJ databases">
        <authorList>
            <consortium name="GenomeTrakr network: Whole genome sequencing for foodborne pathogen traceback"/>
        </authorList>
    </citation>
    <scope>NUCLEOTIDE SEQUENCE</scope>
    <source>
        <strain evidence="9">FDA00000095</strain>
    </source>
</reference>
<keyword evidence="2" id="KW-0812">Transmembrane</keyword>
<evidence type="ECO:0000256" key="3">
    <source>
        <dbReference type="ARBA" id="ARBA00023237"/>
    </source>
</evidence>
<comment type="caution">
    <text evidence="8">The sequence shown here is derived from an EMBL/GenBank/DDBJ whole genome shotgun (WGS) entry which is preliminary data.</text>
</comment>
<dbReference type="Pfam" id="PF03865">
    <property type="entry name" value="ShlB"/>
    <property type="match status" value="1"/>
</dbReference>
<dbReference type="InterPro" id="IPR051544">
    <property type="entry name" value="TPS_OM_transporter"/>
</dbReference>
<evidence type="ECO:0000256" key="2">
    <source>
        <dbReference type="ARBA" id="ARBA00022692"/>
    </source>
</evidence>
<dbReference type="EMBL" id="AALGZK010000008">
    <property type="protein sequence ID" value="ECZ5438595.1"/>
    <property type="molecule type" value="Genomic_DNA"/>
</dbReference>
<evidence type="ECO:0000259" key="6">
    <source>
        <dbReference type="Pfam" id="PF03865"/>
    </source>
</evidence>
<feature type="region of interest" description="Disordered" evidence="4">
    <location>
        <begin position="44"/>
        <end position="63"/>
    </location>
</feature>
<dbReference type="InterPro" id="IPR005565">
    <property type="entry name" value="Hemolysn_activator_HlyB_C"/>
</dbReference>
<name>A0A3V2Y5L2_SALNE</name>
<evidence type="ECO:0000256" key="1">
    <source>
        <dbReference type="ARBA" id="ARBA00022452"/>
    </source>
</evidence>